<dbReference type="AlphaFoldDB" id="A0A1F5TEW5"/>
<organism evidence="5 6">
    <name type="scientific">Candidatus Falkowbacteria bacterium RIFOXYC2_FULL_48_21</name>
    <dbReference type="NCBI Taxonomy" id="1798005"/>
    <lineage>
        <taxon>Bacteria</taxon>
        <taxon>Candidatus Falkowiibacteriota</taxon>
    </lineage>
</organism>
<evidence type="ECO:0000256" key="1">
    <source>
        <dbReference type="ARBA" id="ARBA00022741"/>
    </source>
</evidence>
<dbReference type="SUPFAM" id="SSF52540">
    <property type="entry name" value="P-loop containing nucleoside triphosphate hydrolases"/>
    <property type="match status" value="1"/>
</dbReference>
<evidence type="ECO:0000256" key="3">
    <source>
        <dbReference type="SAM" id="MobiDB-lite"/>
    </source>
</evidence>
<sequence>MDFDDAGKLIERKEMIFGFRENDFVDMNGRKARVMGVVEKRELALDVGSTVEYRSSPDGLNLLIRSGFDFAVGQVVKAMSAAAPFNGEQGYILAIEPTTEMVLVQFDKYVKNVSETTWMACPFANGPSRVWLNPSMAAHKLVKISQNGHKAITGASVGERISYPNVEGTDDVRPMPEWFQEFLHQAKAGLSHCFMFWGNINDWQKRLNGQYQTLNAFLTDTFKEHDFVMYYSISTGLRFATDKMESDFKDRYLKPKALAKKPGIGADPQEVAMFKAMQERFSTMSVNEILKGSSPDIIFPAVEMALIDNKKFNDKVAPGSVMIVEYAHHVFPKDEMQGNTPYIQRVISETMQRWAADIRIRTRMNVIAMITPDFFGVDTDLRTSSGVHAIQIKVPDEKARAERWNYWLSSGGVIVEPGMEASKLGRVSTGFSLRDIDGLYRLAATKQKPLTYGALKARKAAIYKERFGERVTVLEPEFGFDYFGGRDEVKEFMLEMIHNMESGMLRRVPMGILAAGQPGTGKSFLFQCCAYECKFNYIEFSNPRSPYVGIAEEQMQKMLLAAEELAPVFVFEDEADQSESSRDAFDGDSGVSARLRQMKFIFCADPKRRGKVVWIRVSNRDDLIDSAYTRKGRTDEVIPFVFQSEKEMRDIFRVMFKRYNIPTTVKDFAPFAHAAKDKIYCVGADIEWMVRKADKLAGRAKRQSVTEEELMRAVDMWELKNSGVGIDRQAKAALVGSSQELRPDGWQDTLKQVNERLAKAGARRTDGYEPRPTVPLGNMEEGIASDATRRALRNDRRIG</sequence>
<dbReference type="CDD" id="cd19481">
    <property type="entry name" value="RecA-like_protease"/>
    <property type="match status" value="1"/>
</dbReference>
<feature type="domain" description="ATPase AAA-type core" evidence="4">
    <location>
        <begin position="513"/>
        <end position="640"/>
    </location>
</feature>
<dbReference type="InterPro" id="IPR050168">
    <property type="entry name" value="AAA_ATPase_domain"/>
</dbReference>
<gene>
    <name evidence="5" type="ORF">A2482_05035</name>
</gene>
<dbReference type="InterPro" id="IPR027417">
    <property type="entry name" value="P-loop_NTPase"/>
</dbReference>
<dbReference type="EMBL" id="MFGM01000021">
    <property type="protein sequence ID" value="OGF37465.1"/>
    <property type="molecule type" value="Genomic_DNA"/>
</dbReference>
<dbReference type="InterPro" id="IPR003959">
    <property type="entry name" value="ATPase_AAA_core"/>
</dbReference>
<evidence type="ECO:0000259" key="4">
    <source>
        <dbReference type="Pfam" id="PF00004"/>
    </source>
</evidence>
<dbReference type="Pfam" id="PF00004">
    <property type="entry name" value="AAA"/>
    <property type="match status" value="1"/>
</dbReference>
<keyword evidence="2" id="KW-0067">ATP-binding</keyword>
<accession>A0A1F5TEW5</accession>
<evidence type="ECO:0000313" key="5">
    <source>
        <dbReference type="EMBL" id="OGF37465.1"/>
    </source>
</evidence>
<keyword evidence="1" id="KW-0547">Nucleotide-binding</keyword>
<reference evidence="5 6" key="1">
    <citation type="journal article" date="2016" name="Nat. Commun.">
        <title>Thousands of microbial genomes shed light on interconnected biogeochemical processes in an aquifer system.</title>
        <authorList>
            <person name="Anantharaman K."/>
            <person name="Brown C.T."/>
            <person name="Hug L.A."/>
            <person name="Sharon I."/>
            <person name="Castelle C.J."/>
            <person name="Probst A.J."/>
            <person name="Thomas B.C."/>
            <person name="Singh A."/>
            <person name="Wilkins M.J."/>
            <person name="Karaoz U."/>
            <person name="Brodie E.L."/>
            <person name="Williams K.H."/>
            <person name="Hubbard S.S."/>
            <person name="Banfield J.F."/>
        </authorList>
    </citation>
    <scope>NUCLEOTIDE SEQUENCE [LARGE SCALE GENOMIC DNA]</scope>
</reference>
<evidence type="ECO:0000313" key="6">
    <source>
        <dbReference type="Proteomes" id="UP000178656"/>
    </source>
</evidence>
<comment type="caution">
    <text evidence="5">The sequence shown here is derived from an EMBL/GenBank/DDBJ whole genome shotgun (WGS) entry which is preliminary data.</text>
</comment>
<protein>
    <recommendedName>
        <fullName evidence="4">ATPase AAA-type core domain-containing protein</fullName>
    </recommendedName>
</protein>
<dbReference type="PANTHER" id="PTHR23077:SF171">
    <property type="entry name" value="NUCLEAR VALOSIN-CONTAINING PROTEIN-LIKE"/>
    <property type="match status" value="1"/>
</dbReference>
<dbReference type="Gene3D" id="3.40.50.300">
    <property type="entry name" value="P-loop containing nucleotide triphosphate hydrolases"/>
    <property type="match status" value="1"/>
</dbReference>
<evidence type="ECO:0000256" key="2">
    <source>
        <dbReference type="ARBA" id="ARBA00022840"/>
    </source>
</evidence>
<dbReference type="GO" id="GO:0016887">
    <property type="term" value="F:ATP hydrolysis activity"/>
    <property type="evidence" value="ECO:0007669"/>
    <property type="project" value="InterPro"/>
</dbReference>
<name>A0A1F5TEW5_9BACT</name>
<dbReference type="Proteomes" id="UP000178656">
    <property type="component" value="Unassembled WGS sequence"/>
</dbReference>
<dbReference type="PANTHER" id="PTHR23077">
    <property type="entry name" value="AAA-FAMILY ATPASE"/>
    <property type="match status" value="1"/>
</dbReference>
<dbReference type="GO" id="GO:0005524">
    <property type="term" value="F:ATP binding"/>
    <property type="evidence" value="ECO:0007669"/>
    <property type="project" value="UniProtKB-KW"/>
</dbReference>
<dbReference type="Gene3D" id="1.10.8.60">
    <property type="match status" value="1"/>
</dbReference>
<feature type="region of interest" description="Disordered" evidence="3">
    <location>
        <begin position="761"/>
        <end position="786"/>
    </location>
</feature>
<proteinExistence type="predicted"/>